<organism evidence="4 5">
    <name type="scientific">Bugula neritina</name>
    <name type="common">Brown bryozoan</name>
    <name type="synonym">Sertularia neritina</name>
    <dbReference type="NCBI Taxonomy" id="10212"/>
    <lineage>
        <taxon>Eukaryota</taxon>
        <taxon>Metazoa</taxon>
        <taxon>Spiralia</taxon>
        <taxon>Lophotrochozoa</taxon>
        <taxon>Bryozoa</taxon>
        <taxon>Gymnolaemata</taxon>
        <taxon>Cheilostomatida</taxon>
        <taxon>Flustrina</taxon>
        <taxon>Buguloidea</taxon>
        <taxon>Bugulidae</taxon>
        <taxon>Bugula</taxon>
    </lineage>
</organism>
<sequence length="524" mass="58696">MYSSLFIITQVSSPLVRTDYGNGTVILTSRSLLLLKTGCQVESVVEIARLSSISKLVVENVTIVLKPVQCLRVYAGSSVKPINIFLEAESRTWDILLRELIGGKIISTNMRDLFLMEQASQNVLLLDALVQSSKSVDSVCFHSKDVSMAVDLLSHYAKEETKQKLLIACKTLLYRLNPNADELDTVTVECIIYVPGVSSTSSRTSTLSPRMSLTSSRFEAGVNVPPTVWCGMGNGKIRIFDASSWRLYPRYVQAVDRVVSLSYTCKRIWAGSFDNLIYVIENNPLALEFQTLDQHTDYVVDIQNDPSSSEHVFSGAINGSIIQWDANQLEVLREFHCTNSILTSFRVISHKEIWCCCKDSLVKIDINGTRHSLLYYVDERDSRRYIDTFCIVDDYIWAGCSDIGRVVVWSKTDEVRKAILPLDTRGVSQMVSIGSSLYLGCKSAYTKRRSITNAIINSPDTSSKSRLYVVDAKNFAVTEELSAHNDTIRCMFAVKDQYLLTGSSGTEGKIAIWKHHQNSEKVNE</sequence>
<keyword evidence="2" id="KW-0677">Repeat</keyword>
<dbReference type="EMBL" id="VXIV02001127">
    <property type="protein sequence ID" value="KAF6034213.1"/>
    <property type="molecule type" value="Genomic_DNA"/>
</dbReference>
<reference evidence="4" key="1">
    <citation type="submission" date="2020-06" db="EMBL/GenBank/DDBJ databases">
        <title>Draft genome of Bugula neritina, a colonial animal packing powerful symbionts and potential medicines.</title>
        <authorList>
            <person name="Rayko M."/>
        </authorList>
    </citation>
    <scope>NUCLEOTIDE SEQUENCE [LARGE SCALE GENOMIC DNA]</scope>
    <source>
        <strain evidence="4">Kwan_BN1</strain>
    </source>
</reference>
<dbReference type="Proteomes" id="UP000593567">
    <property type="component" value="Unassembled WGS sequence"/>
</dbReference>
<gene>
    <name evidence="4" type="ORF">EB796_007480</name>
</gene>
<evidence type="ECO:0000256" key="2">
    <source>
        <dbReference type="ARBA" id="ARBA00022737"/>
    </source>
</evidence>
<dbReference type="PANTHER" id="PTHR44019:SF8">
    <property type="entry name" value="POC1 CENTRIOLAR PROTEIN HOMOLOG"/>
    <property type="match status" value="1"/>
</dbReference>
<protein>
    <submittedName>
        <fullName evidence="4">Uncharacterized protein</fullName>
    </submittedName>
</protein>
<dbReference type="InterPro" id="IPR011047">
    <property type="entry name" value="Quinoprotein_ADH-like_sf"/>
</dbReference>
<comment type="caution">
    <text evidence="4">The sequence shown here is derived from an EMBL/GenBank/DDBJ whole genome shotgun (WGS) entry which is preliminary data.</text>
</comment>
<dbReference type="InterPro" id="IPR015943">
    <property type="entry name" value="WD40/YVTN_repeat-like_dom_sf"/>
</dbReference>
<dbReference type="PROSITE" id="PS50082">
    <property type="entry name" value="WD_REPEATS_2"/>
    <property type="match status" value="1"/>
</dbReference>
<keyword evidence="5" id="KW-1185">Reference proteome</keyword>
<dbReference type="SUPFAM" id="SSF50998">
    <property type="entry name" value="Quinoprotein alcohol dehydrogenase-like"/>
    <property type="match status" value="1"/>
</dbReference>
<proteinExistence type="predicted"/>
<name>A0A7J7K7M8_BUGNE</name>
<accession>A0A7J7K7M8</accession>
<dbReference type="PANTHER" id="PTHR44019">
    <property type="entry name" value="WD REPEAT-CONTAINING PROTEIN 55"/>
    <property type="match status" value="1"/>
</dbReference>
<evidence type="ECO:0000256" key="3">
    <source>
        <dbReference type="PROSITE-ProRule" id="PRU00221"/>
    </source>
</evidence>
<evidence type="ECO:0000313" key="5">
    <source>
        <dbReference type="Proteomes" id="UP000593567"/>
    </source>
</evidence>
<dbReference type="Gene3D" id="2.130.10.10">
    <property type="entry name" value="YVTN repeat-like/Quinoprotein amine dehydrogenase"/>
    <property type="match status" value="1"/>
</dbReference>
<dbReference type="SMART" id="SM00320">
    <property type="entry name" value="WD40"/>
    <property type="match status" value="2"/>
</dbReference>
<dbReference type="InterPro" id="IPR001680">
    <property type="entry name" value="WD40_rpt"/>
</dbReference>
<evidence type="ECO:0000256" key="1">
    <source>
        <dbReference type="ARBA" id="ARBA00022574"/>
    </source>
</evidence>
<dbReference type="OrthoDB" id="6019893at2759"/>
<keyword evidence="1 3" id="KW-0853">WD repeat</keyword>
<feature type="repeat" description="WD" evidence="3">
    <location>
        <begin position="292"/>
        <end position="334"/>
    </location>
</feature>
<evidence type="ECO:0000313" key="4">
    <source>
        <dbReference type="EMBL" id="KAF6034213.1"/>
    </source>
</evidence>
<dbReference type="InterPro" id="IPR050505">
    <property type="entry name" value="WDR55/POC1"/>
</dbReference>
<dbReference type="AlphaFoldDB" id="A0A7J7K7M8"/>